<evidence type="ECO:0000259" key="1">
    <source>
        <dbReference type="PROSITE" id="PS50883"/>
    </source>
</evidence>
<dbReference type="PANTHER" id="PTHR33121:SF71">
    <property type="entry name" value="OXYGEN SENSOR PROTEIN DOSP"/>
    <property type="match status" value="1"/>
</dbReference>
<dbReference type="InterPro" id="IPR001633">
    <property type="entry name" value="EAL_dom"/>
</dbReference>
<evidence type="ECO:0000313" key="2">
    <source>
        <dbReference type="EMBL" id="VAW79252.1"/>
    </source>
</evidence>
<dbReference type="SUPFAM" id="SSF141868">
    <property type="entry name" value="EAL domain-like"/>
    <property type="match status" value="1"/>
</dbReference>
<dbReference type="AlphaFoldDB" id="A0A3B0YV84"/>
<feature type="non-terminal residue" evidence="2">
    <location>
        <position position="1"/>
    </location>
</feature>
<dbReference type="EMBL" id="UOFM01000299">
    <property type="protein sequence ID" value="VAW79252.1"/>
    <property type="molecule type" value="Genomic_DNA"/>
</dbReference>
<accession>A0A3B0YV84</accession>
<reference evidence="2" key="1">
    <citation type="submission" date="2018-06" db="EMBL/GenBank/DDBJ databases">
        <authorList>
            <person name="Zhirakovskaya E."/>
        </authorList>
    </citation>
    <scope>NUCLEOTIDE SEQUENCE</scope>
</reference>
<gene>
    <name evidence="2" type="ORF">MNBD_GAMMA14-77</name>
</gene>
<dbReference type="PROSITE" id="PS50883">
    <property type="entry name" value="EAL"/>
    <property type="match status" value="1"/>
</dbReference>
<dbReference type="GO" id="GO:0071111">
    <property type="term" value="F:cyclic-guanylate-specific phosphodiesterase activity"/>
    <property type="evidence" value="ECO:0007669"/>
    <property type="project" value="InterPro"/>
</dbReference>
<sequence>VVAEGVENTETLELLKTMGCDIIQGYLLTAPRPLDEIERWLEEYQAASTQNNLSRLCETTDTA</sequence>
<dbReference type="PANTHER" id="PTHR33121">
    <property type="entry name" value="CYCLIC DI-GMP PHOSPHODIESTERASE PDEF"/>
    <property type="match status" value="1"/>
</dbReference>
<proteinExistence type="predicted"/>
<dbReference type="InterPro" id="IPR050706">
    <property type="entry name" value="Cyclic-di-GMP_PDE-like"/>
</dbReference>
<dbReference type="Pfam" id="PF00563">
    <property type="entry name" value="EAL"/>
    <property type="match status" value="1"/>
</dbReference>
<name>A0A3B0YV84_9ZZZZ</name>
<organism evidence="2">
    <name type="scientific">hydrothermal vent metagenome</name>
    <dbReference type="NCBI Taxonomy" id="652676"/>
    <lineage>
        <taxon>unclassified sequences</taxon>
        <taxon>metagenomes</taxon>
        <taxon>ecological metagenomes</taxon>
    </lineage>
</organism>
<dbReference type="Gene3D" id="3.20.20.450">
    <property type="entry name" value="EAL domain"/>
    <property type="match status" value="1"/>
</dbReference>
<protein>
    <submittedName>
        <fullName evidence="2">Diguanylate cyclase/phosphodiesterase (GGDEF &amp; EAL domains) with PAS/PAC sensor(S)</fullName>
    </submittedName>
</protein>
<dbReference type="InterPro" id="IPR035919">
    <property type="entry name" value="EAL_sf"/>
</dbReference>
<feature type="domain" description="EAL" evidence="1">
    <location>
        <begin position="1"/>
        <end position="45"/>
    </location>
</feature>